<accession>A0A0S4QSQ1</accession>
<sequence length="324" mass="33475">MRLPEGRARRGAAIGAVLCVVLVGVLVGARLAGVGTGDDSGEGASSRPQLVVGSTGAPDDALVADLYARELSDHGHNAVVRTFESRDQLMWALEEGTVDLAPTYLDELRDSLAEQAGSGVQTTPALGSNVAEVTGLMQALTQRKLIAYPTAPGGRTPAFAVTAATAEQAHLSTLSDLAAPGVASGLTLGAPAACQTWAGCLPALRDSYGVGFGQAKELDDGGPGTIRALLDGTVQVALVYGSDPAVAANKLVLLQDDRHLLPANNLLPLVRMDVANLELQGLLYQVTQTLTTANLLELQQQVSAAPDGRARAIESYLDKHVQTG</sequence>
<organism evidence="3 4">
    <name type="scientific">Parafrankia irregularis</name>
    <dbReference type="NCBI Taxonomy" id="795642"/>
    <lineage>
        <taxon>Bacteria</taxon>
        <taxon>Bacillati</taxon>
        <taxon>Actinomycetota</taxon>
        <taxon>Actinomycetes</taxon>
        <taxon>Frankiales</taxon>
        <taxon>Frankiaceae</taxon>
        <taxon>Parafrankia</taxon>
    </lineage>
</organism>
<dbReference type="GO" id="GO:0022857">
    <property type="term" value="F:transmembrane transporter activity"/>
    <property type="evidence" value="ECO:0007669"/>
    <property type="project" value="InterPro"/>
</dbReference>
<keyword evidence="1" id="KW-0472">Membrane</keyword>
<name>A0A0S4QSQ1_9ACTN</name>
<dbReference type="RefSeq" id="WP_165615780.1">
    <property type="nucleotide sequence ID" value="NZ_FAOZ01000020.1"/>
</dbReference>
<dbReference type="SUPFAM" id="SSF53850">
    <property type="entry name" value="Periplasmic binding protein-like II"/>
    <property type="match status" value="1"/>
</dbReference>
<dbReference type="GO" id="GO:0043190">
    <property type="term" value="C:ATP-binding cassette (ABC) transporter complex"/>
    <property type="evidence" value="ECO:0007669"/>
    <property type="project" value="InterPro"/>
</dbReference>
<feature type="transmembrane region" description="Helical" evidence="1">
    <location>
        <begin position="12"/>
        <end position="32"/>
    </location>
</feature>
<dbReference type="Pfam" id="PF04069">
    <property type="entry name" value="OpuAC"/>
    <property type="match status" value="1"/>
</dbReference>
<dbReference type="Proteomes" id="UP000198802">
    <property type="component" value="Unassembled WGS sequence"/>
</dbReference>
<dbReference type="Gene3D" id="3.40.190.120">
    <property type="entry name" value="Osmoprotection protein (prox), domain 2"/>
    <property type="match status" value="1"/>
</dbReference>
<feature type="domain" description="ABC-type glycine betaine transport system substrate-binding" evidence="2">
    <location>
        <begin position="49"/>
        <end position="317"/>
    </location>
</feature>
<gene>
    <name evidence="3" type="ORF">Ga0074812_12029</name>
</gene>
<dbReference type="Gene3D" id="3.40.190.10">
    <property type="entry name" value="Periplasmic binding protein-like II"/>
    <property type="match status" value="1"/>
</dbReference>
<protein>
    <submittedName>
        <fullName evidence="3">Osmoprotectant transport system substrate-binding protein</fullName>
    </submittedName>
</protein>
<dbReference type="InterPro" id="IPR007210">
    <property type="entry name" value="ABC_Gly_betaine_transp_sub-bd"/>
</dbReference>
<evidence type="ECO:0000259" key="2">
    <source>
        <dbReference type="Pfam" id="PF04069"/>
    </source>
</evidence>
<evidence type="ECO:0000313" key="4">
    <source>
        <dbReference type="Proteomes" id="UP000198802"/>
    </source>
</evidence>
<keyword evidence="1" id="KW-0812">Transmembrane</keyword>
<dbReference type="AlphaFoldDB" id="A0A0S4QSQ1"/>
<proteinExistence type="predicted"/>
<dbReference type="EMBL" id="FAOZ01000020">
    <property type="protein sequence ID" value="CUU58531.1"/>
    <property type="molecule type" value="Genomic_DNA"/>
</dbReference>
<evidence type="ECO:0000256" key="1">
    <source>
        <dbReference type="SAM" id="Phobius"/>
    </source>
</evidence>
<keyword evidence="4" id="KW-1185">Reference proteome</keyword>
<reference evidence="4" key="1">
    <citation type="submission" date="2015-11" db="EMBL/GenBank/DDBJ databases">
        <authorList>
            <person name="Varghese N."/>
        </authorList>
    </citation>
    <scope>NUCLEOTIDE SEQUENCE [LARGE SCALE GENOMIC DNA]</scope>
    <source>
        <strain evidence="4">DSM 45899</strain>
    </source>
</reference>
<evidence type="ECO:0000313" key="3">
    <source>
        <dbReference type="EMBL" id="CUU58531.1"/>
    </source>
</evidence>
<keyword evidence="1" id="KW-1133">Transmembrane helix</keyword>